<evidence type="ECO:0000259" key="2">
    <source>
        <dbReference type="Pfam" id="PF23622"/>
    </source>
</evidence>
<dbReference type="SUPFAM" id="SSF52058">
    <property type="entry name" value="L domain-like"/>
    <property type="match status" value="1"/>
</dbReference>
<dbReference type="OMA" id="RCHATAF"/>
<gene>
    <name evidence="3" type="ORF">SEVIR_6G008900v2</name>
</gene>
<dbReference type="PANTHER" id="PTHR34145">
    <property type="entry name" value="OS02G0105600 PROTEIN"/>
    <property type="match status" value="1"/>
</dbReference>
<accession>A0A4U6U073</accession>
<dbReference type="InterPro" id="IPR032675">
    <property type="entry name" value="LRR_dom_sf"/>
</dbReference>
<dbReference type="AlphaFoldDB" id="A0A4U6U073"/>
<protein>
    <recommendedName>
        <fullName evidence="2">At1g61320/AtMIF1 LRR domain-containing protein</fullName>
    </recommendedName>
</protein>
<proteinExistence type="predicted"/>
<dbReference type="EMBL" id="CM016557">
    <property type="protein sequence ID" value="TKW08132.1"/>
    <property type="molecule type" value="Genomic_DNA"/>
</dbReference>
<feature type="domain" description="At1g61320/AtMIF1 LRR" evidence="2">
    <location>
        <begin position="144"/>
        <end position="525"/>
    </location>
</feature>
<dbReference type="InterPro" id="IPR053772">
    <property type="entry name" value="At1g61320/At1g61330-like"/>
</dbReference>
<dbReference type="Gramene" id="TKW08133">
    <property type="protein sequence ID" value="TKW08133"/>
    <property type="gene ID" value="SEVIR_6G008900v2"/>
</dbReference>
<dbReference type="PANTHER" id="PTHR34145:SF52">
    <property type="entry name" value="OS02G0105800 PROTEIN"/>
    <property type="match status" value="1"/>
</dbReference>
<dbReference type="Pfam" id="PF23622">
    <property type="entry name" value="LRR_At1g61320_AtMIF1"/>
    <property type="match status" value="1"/>
</dbReference>
<organism evidence="3 4">
    <name type="scientific">Setaria viridis</name>
    <name type="common">Green bristlegrass</name>
    <name type="synonym">Setaria italica subsp. viridis</name>
    <dbReference type="NCBI Taxonomy" id="4556"/>
    <lineage>
        <taxon>Eukaryota</taxon>
        <taxon>Viridiplantae</taxon>
        <taxon>Streptophyta</taxon>
        <taxon>Embryophyta</taxon>
        <taxon>Tracheophyta</taxon>
        <taxon>Spermatophyta</taxon>
        <taxon>Magnoliopsida</taxon>
        <taxon>Liliopsida</taxon>
        <taxon>Poales</taxon>
        <taxon>Poaceae</taxon>
        <taxon>PACMAD clade</taxon>
        <taxon>Panicoideae</taxon>
        <taxon>Panicodae</taxon>
        <taxon>Paniceae</taxon>
        <taxon>Cenchrinae</taxon>
        <taxon>Setaria</taxon>
    </lineage>
</organism>
<evidence type="ECO:0000256" key="1">
    <source>
        <dbReference type="SAM" id="MobiDB-lite"/>
    </source>
</evidence>
<dbReference type="Gramene" id="TKW08132">
    <property type="protein sequence ID" value="TKW08132"/>
    <property type="gene ID" value="SEVIR_6G008900v2"/>
</dbReference>
<sequence>MISGGRKVSSSTGTMETPALQSEQERPRQTTASNGSTAPVVDGIQGTTPSPSRRVDGGDSKDGETSGCSIPDLPMDIWRHIHSLMPMDAAARAACLSHAFLSSWRCYPKLTLNMRALCYKPRACGNYFFPTYDGGNLTCRIDSILRNHSGIGLKILRLDLYGQFRSFPYIDSWLQVAVTPGIEELTLRLHEKYKLPCSILSDGVRNSIRSLQLDCCVFRPTPEPGPLRNLTKLSLMRVRITGDELECLLSNSLALEHLDLTNCDEIIILKIPSVLQQLCQVTVFVCKNLQVIENKAPSISSFTLTGEVSTLSLGEASQKMKVLGLHHANAVHYARAKLPAIMPNLERLYLCCNEVDTPMLPTKFLNLKHLYIQTIAPTFSPYLDYFSLASFLDACPSLESWNLEVSHQEVMEHESIFGGSSHLRQLPECRHHHLKSVGIIGFSSAKSLVELTCYIVKSAVSLERLTLDTLPFVSRCSGANKHEDCTSISISKSLFEEVPRGVAAIRKYIEDKVPPTAELTVLELCPRCHTTIVDEDRG</sequence>
<keyword evidence="4" id="KW-1185">Reference proteome</keyword>
<dbReference type="InterPro" id="IPR055357">
    <property type="entry name" value="LRR_At1g61320_AtMIF1"/>
</dbReference>
<reference evidence="3 4" key="1">
    <citation type="submission" date="2019-03" db="EMBL/GenBank/DDBJ databases">
        <title>WGS assembly of Setaria viridis.</title>
        <authorList>
            <person name="Huang P."/>
            <person name="Jenkins J."/>
            <person name="Grimwood J."/>
            <person name="Barry K."/>
            <person name="Healey A."/>
            <person name="Mamidi S."/>
            <person name="Sreedasyam A."/>
            <person name="Shu S."/>
            <person name="Feldman M."/>
            <person name="Wu J."/>
            <person name="Yu Y."/>
            <person name="Chen C."/>
            <person name="Johnson J."/>
            <person name="Rokhsar D."/>
            <person name="Baxter I."/>
            <person name="Schmutz J."/>
            <person name="Brutnell T."/>
            <person name="Kellogg E."/>
        </authorList>
    </citation>
    <scope>NUCLEOTIDE SEQUENCE [LARGE SCALE GENOMIC DNA]</scope>
    <source>
        <strain evidence="4">cv. A10</strain>
    </source>
</reference>
<feature type="region of interest" description="Disordered" evidence="1">
    <location>
        <begin position="1"/>
        <end position="69"/>
    </location>
</feature>
<name>A0A4U6U073_SETVI</name>
<evidence type="ECO:0000313" key="4">
    <source>
        <dbReference type="Proteomes" id="UP000298652"/>
    </source>
</evidence>
<dbReference type="Gene3D" id="3.80.10.10">
    <property type="entry name" value="Ribonuclease Inhibitor"/>
    <property type="match status" value="1"/>
</dbReference>
<evidence type="ECO:0000313" key="3">
    <source>
        <dbReference type="EMBL" id="TKW08132.1"/>
    </source>
</evidence>
<feature type="compositionally biased region" description="Polar residues" evidence="1">
    <location>
        <begin position="8"/>
        <end position="22"/>
    </location>
</feature>
<feature type="compositionally biased region" description="Basic and acidic residues" evidence="1">
    <location>
        <begin position="53"/>
        <end position="64"/>
    </location>
</feature>
<dbReference type="EMBL" id="CM016557">
    <property type="protein sequence ID" value="TKW08133.1"/>
    <property type="molecule type" value="Genomic_DNA"/>
</dbReference>
<dbReference type="Proteomes" id="UP000298652">
    <property type="component" value="Chromosome 6"/>
</dbReference>